<dbReference type="AlphaFoldDB" id="A0A8S1E4C7"/>
<dbReference type="Pfam" id="PF08423">
    <property type="entry name" value="Rad51"/>
    <property type="match status" value="1"/>
</dbReference>
<dbReference type="GO" id="GO:0005524">
    <property type="term" value="F:ATP binding"/>
    <property type="evidence" value="ECO:0007669"/>
    <property type="project" value="InterPro"/>
</dbReference>
<dbReference type="Proteomes" id="UP000494165">
    <property type="component" value="Unassembled WGS sequence"/>
</dbReference>
<dbReference type="GO" id="GO:0003697">
    <property type="term" value="F:single-stranded DNA binding"/>
    <property type="evidence" value="ECO:0007669"/>
    <property type="project" value="TreeGrafter"/>
</dbReference>
<sequence>MALRDLTDIFKQDDLIRHLGNKKIITARDFLLAEPSRLAPLTYQEAKALKLRVARACAPFAQSGLQTYKDFVTNSAVVPSGVPQVDLILSGGLSTGQILEIFGFSGTGKSEFCHRLSVNVSLNLRKPVLYLHTKGDFDAQAILRIMRGSTPVPPSSQAMEDAAKRIQVAHIRSMEHLLVALPNLLMRTNPRVVIVDSMAALVHPHLGAQMVTLAKLQTVSNGLKRAASDSQFALLLVNHRTEAAVEATEDELEPRAAMGTAWQSVPQTRLLFAKEEDSYSVSLVKDAYLPKKTTVVKY</sequence>
<dbReference type="GO" id="GO:0007131">
    <property type="term" value="P:reciprocal meiotic recombination"/>
    <property type="evidence" value="ECO:0007669"/>
    <property type="project" value="TreeGrafter"/>
</dbReference>
<reference evidence="4 5" key="1">
    <citation type="submission" date="2020-04" db="EMBL/GenBank/DDBJ databases">
        <authorList>
            <person name="Alioto T."/>
            <person name="Alioto T."/>
            <person name="Gomez Garrido J."/>
        </authorList>
    </citation>
    <scope>NUCLEOTIDE SEQUENCE [LARGE SCALE GENOMIC DNA]</scope>
</reference>
<evidence type="ECO:0000259" key="3">
    <source>
        <dbReference type="PROSITE" id="PS50162"/>
    </source>
</evidence>
<evidence type="ECO:0000256" key="2">
    <source>
        <dbReference type="ARBA" id="ARBA00023242"/>
    </source>
</evidence>
<evidence type="ECO:0000256" key="1">
    <source>
        <dbReference type="ARBA" id="ARBA00004123"/>
    </source>
</evidence>
<keyword evidence="2" id="KW-0539">Nucleus</keyword>
<accession>A0A8S1E4C7</accession>
<keyword evidence="5" id="KW-1185">Reference proteome</keyword>
<dbReference type="GO" id="GO:0000400">
    <property type="term" value="F:four-way junction DNA binding"/>
    <property type="evidence" value="ECO:0007669"/>
    <property type="project" value="TreeGrafter"/>
</dbReference>
<name>A0A8S1E4C7_9INSE</name>
<dbReference type="GO" id="GO:0033063">
    <property type="term" value="C:Rad51B-Rad51C-Rad51D-XRCC2 complex"/>
    <property type="evidence" value="ECO:0007669"/>
    <property type="project" value="TreeGrafter"/>
</dbReference>
<evidence type="ECO:0000313" key="4">
    <source>
        <dbReference type="EMBL" id="CAB3387062.1"/>
    </source>
</evidence>
<comment type="subcellular location">
    <subcellularLocation>
        <location evidence="1">Nucleus</location>
    </subcellularLocation>
</comment>
<proteinExistence type="predicted"/>
<dbReference type="GO" id="GO:0042148">
    <property type="term" value="P:DNA strand invasion"/>
    <property type="evidence" value="ECO:0007669"/>
    <property type="project" value="TreeGrafter"/>
</dbReference>
<dbReference type="PROSITE" id="PS50162">
    <property type="entry name" value="RECA_2"/>
    <property type="match status" value="1"/>
</dbReference>
<dbReference type="OrthoDB" id="336321at2759"/>
<dbReference type="InterPro" id="IPR051988">
    <property type="entry name" value="HRR_RAD51_Paralog"/>
</dbReference>
<organism evidence="4 5">
    <name type="scientific">Cloeon dipterum</name>
    <dbReference type="NCBI Taxonomy" id="197152"/>
    <lineage>
        <taxon>Eukaryota</taxon>
        <taxon>Metazoa</taxon>
        <taxon>Ecdysozoa</taxon>
        <taxon>Arthropoda</taxon>
        <taxon>Hexapoda</taxon>
        <taxon>Insecta</taxon>
        <taxon>Pterygota</taxon>
        <taxon>Palaeoptera</taxon>
        <taxon>Ephemeroptera</taxon>
        <taxon>Pisciforma</taxon>
        <taxon>Baetidae</taxon>
        <taxon>Cloeon</taxon>
    </lineage>
</organism>
<dbReference type="GO" id="GO:0005657">
    <property type="term" value="C:replication fork"/>
    <property type="evidence" value="ECO:0007669"/>
    <property type="project" value="TreeGrafter"/>
</dbReference>
<dbReference type="GO" id="GO:0000723">
    <property type="term" value="P:telomere maintenance"/>
    <property type="evidence" value="ECO:0007669"/>
    <property type="project" value="TreeGrafter"/>
</dbReference>
<dbReference type="EMBL" id="CADEPI010000534">
    <property type="protein sequence ID" value="CAB3387062.1"/>
    <property type="molecule type" value="Genomic_DNA"/>
</dbReference>
<dbReference type="InterPro" id="IPR027417">
    <property type="entry name" value="P-loop_NTPase"/>
</dbReference>
<dbReference type="InterPro" id="IPR013632">
    <property type="entry name" value="Rad51_C"/>
</dbReference>
<gene>
    <name evidence="4" type="ORF">CLODIP_2_CD10527</name>
</gene>
<dbReference type="GO" id="GO:0140664">
    <property type="term" value="F:ATP-dependent DNA damage sensor activity"/>
    <property type="evidence" value="ECO:0007669"/>
    <property type="project" value="InterPro"/>
</dbReference>
<dbReference type="InterPro" id="IPR020588">
    <property type="entry name" value="RecA_ATP-bd"/>
</dbReference>
<feature type="domain" description="RecA family profile 1" evidence="3">
    <location>
        <begin position="74"/>
        <end position="240"/>
    </location>
</feature>
<comment type="caution">
    <text evidence="4">The sequence shown here is derived from an EMBL/GenBank/DDBJ whole genome shotgun (WGS) entry which is preliminary data.</text>
</comment>
<dbReference type="GO" id="GO:0000724">
    <property type="term" value="P:double-strand break repair via homologous recombination"/>
    <property type="evidence" value="ECO:0007669"/>
    <property type="project" value="TreeGrafter"/>
</dbReference>
<evidence type="ECO:0000313" key="5">
    <source>
        <dbReference type="Proteomes" id="UP000494165"/>
    </source>
</evidence>
<dbReference type="PANTHER" id="PTHR46457:SF1">
    <property type="entry name" value="DNA REPAIR PROTEIN RAD51 HOMOLOG 4"/>
    <property type="match status" value="1"/>
</dbReference>
<dbReference type="Gene3D" id="3.40.50.300">
    <property type="entry name" value="P-loop containing nucleotide triphosphate hydrolases"/>
    <property type="match status" value="1"/>
</dbReference>
<dbReference type="SUPFAM" id="SSF52540">
    <property type="entry name" value="P-loop containing nucleoside triphosphate hydrolases"/>
    <property type="match status" value="1"/>
</dbReference>
<dbReference type="GO" id="GO:0005815">
    <property type="term" value="C:microtubule organizing center"/>
    <property type="evidence" value="ECO:0007669"/>
    <property type="project" value="TreeGrafter"/>
</dbReference>
<protein>
    <recommendedName>
        <fullName evidence="3">RecA family profile 1 domain-containing protein</fullName>
    </recommendedName>
</protein>
<dbReference type="PANTHER" id="PTHR46457">
    <property type="entry name" value="DNA REPAIR PROTEIN RAD51 HOMOLOG 4"/>
    <property type="match status" value="1"/>
</dbReference>